<dbReference type="GO" id="GO:0005634">
    <property type="term" value="C:nucleus"/>
    <property type="evidence" value="ECO:0007669"/>
    <property type="project" value="TreeGrafter"/>
</dbReference>
<dbReference type="SUPFAM" id="SSF52540">
    <property type="entry name" value="P-loop containing nucleoside triphosphate hydrolases"/>
    <property type="match status" value="1"/>
</dbReference>
<evidence type="ECO:0000313" key="3">
    <source>
        <dbReference type="Proteomes" id="UP000472269"/>
    </source>
</evidence>
<reference evidence="2" key="1">
    <citation type="submission" date="2025-08" db="UniProtKB">
        <authorList>
            <consortium name="Ensembl"/>
        </authorList>
    </citation>
    <scope>IDENTIFICATION</scope>
</reference>
<keyword evidence="3" id="KW-1185">Reference proteome</keyword>
<dbReference type="InterPro" id="IPR027417">
    <property type="entry name" value="P-loop_NTPase"/>
</dbReference>
<dbReference type="Ensembl" id="ENSACUT00000007108.1">
    <property type="protein sequence ID" value="ENSACUP00000006640.1"/>
    <property type="gene ID" value="ENSACUG00000004570.1"/>
</dbReference>
<protein>
    <submittedName>
        <fullName evidence="2">Uncharacterized LOC113480839</fullName>
    </submittedName>
</protein>
<feature type="region of interest" description="Disordered" evidence="1">
    <location>
        <begin position="1132"/>
        <end position="1151"/>
    </location>
</feature>
<organism evidence="2 3">
    <name type="scientific">Athene cunicularia</name>
    <name type="common">Burrowing owl</name>
    <name type="synonym">Speotyto cunicularia</name>
    <dbReference type="NCBI Taxonomy" id="194338"/>
    <lineage>
        <taxon>Eukaryota</taxon>
        <taxon>Metazoa</taxon>
        <taxon>Chordata</taxon>
        <taxon>Craniata</taxon>
        <taxon>Vertebrata</taxon>
        <taxon>Euteleostomi</taxon>
        <taxon>Archelosauria</taxon>
        <taxon>Archosauria</taxon>
        <taxon>Dinosauria</taxon>
        <taxon>Saurischia</taxon>
        <taxon>Theropoda</taxon>
        <taxon>Coelurosauria</taxon>
        <taxon>Aves</taxon>
        <taxon>Neognathae</taxon>
        <taxon>Neoaves</taxon>
        <taxon>Telluraves</taxon>
        <taxon>Strigiformes</taxon>
        <taxon>Strigidae</taxon>
        <taxon>Athene</taxon>
    </lineage>
</organism>
<dbReference type="GeneID" id="113480839"/>
<reference evidence="2" key="2">
    <citation type="submission" date="2025-09" db="UniProtKB">
        <authorList>
            <consortium name="Ensembl"/>
        </authorList>
    </citation>
    <scope>IDENTIFICATION</scope>
</reference>
<evidence type="ECO:0000313" key="2">
    <source>
        <dbReference type="Ensembl" id="ENSACUP00000006640.1"/>
    </source>
</evidence>
<dbReference type="OrthoDB" id="3231855at2759"/>
<evidence type="ECO:0000256" key="1">
    <source>
        <dbReference type="SAM" id="MobiDB-lite"/>
    </source>
</evidence>
<dbReference type="GO" id="GO:0000122">
    <property type="term" value="P:negative regulation of transcription by RNA polymerase II"/>
    <property type="evidence" value="ECO:0007669"/>
    <property type="project" value="TreeGrafter"/>
</dbReference>
<dbReference type="PANTHER" id="PTHR13308">
    <property type="entry name" value="NEDD4-BINDING PROTEIN 2-LIKE 1"/>
    <property type="match status" value="1"/>
</dbReference>
<dbReference type="GO" id="GO:0003714">
    <property type="term" value="F:transcription corepressor activity"/>
    <property type="evidence" value="ECO:0007669"/>
    <property type="project" value="TreeGrafter"/>
</dbReference>
<gene>
    <name evidence="2" type="primary">LOC113480839</name>
</gene>
<dbReference type="Gene3D" id="3.40.50.300">
    <property type="entry name" value="P-loop containing nucleotide triphosphate hydrolases"/>
    <property type="match status" value="1"/>
</dbReference>
<feature type="region of interest" description="Disordered" evidence="1">
    <location>
        <begin position="1169"/>
        <end position="1192"/>
    </location>
</feature>
<feature type="compositionally biased region" description="Basic and acidic residues" evidence="1">
    <location>
        <begin position="1132"/>
        <end position="1143"/>
    </location>
</feature>
<dbReference type="Proteomes" id="UP000472269">
    <property type="component" value="Unplaced"/>
</dbReference>
<dbReference type="InterPro" id="IPR026302">
    <property type="entry name" value="NEDD4-bd_p2"/>
</dbReference>
<dbReference type="OMA" id="MELCQDV"/>
<dbReference type="Pfam" id="PF13671">
    <property type="entry name" value="AAA_33"/>
    <property type="match status" value="1"/>
</dbReference>
<feature type="compositionally biased region" description="Acidic residues" evidence="1">
    <location>
        <begin position="676"/>
        <end position="690"/>
    </location>
</feature>
<dbReference type="PANTHER" id="PTHR13308:SF23">
    <property type="entry name" value="NEDD4-BINDING PROTEIN 2-LIKE 2"/>
    <property type="match status" value="1"/>
</dbReference>
<accession>A0A663M3E6</accession>
<name>A0A663M3E6_ATHCN</name>
<dbReference type="RefSeq" id="XP_026705847.1">
    <property type="nucleotide sequence ID" value="XM_026850046.1"/>
</dbReference>
<sequence length="1324" mass="150215">MLHAESRVRLLECQDEITIEPCSKKMKSTEGAYEKLSGDDNQGIQEEVDAERTSSDLMPVYASDNQGQHEMQKQEKIPTGILGMCSDMLFEDNVLLSQPVDSETVQNISPPFTSINYTKVEEKQDHFITNNAGEDNTENSSTSFLVNRNESDEEFFTSKEFIGPIYKPAESNKQDKSGCCNECRSSEGYQDELHESRAKRKETKQMQAISSAVPEIDDELDQFYKEINQLENENLDTNFQEKETETSQEKYFTYNCSQTLQEDYQRVLLGTPQPFYENRQCFFGEQSSQKTSNEQQFVMETSDWKTENTFNGQVDSKYWNYLVPEFRPAWQSTGSFIVPQGPLTPGFNHQLRFQILNSPPQKINALPSQDGELSYKNYQGYHGNGDINNHGPLLVQSPNCAGDTDIHNTQVFRNGNNDRNGLQKNGFCETREECWKDPKADDSEGMHSFPSSWLPEERFSCSQKFLLILRGLPGSGKSTLSRILLGESRDGIVFSTDDYFRQRDGYTYNATQLGDAHDWNQKRAKQAMEQGKSPVIIDNTNTQAWEMKPYVEVALEKGYRVEFHEPDTWWKFDPEELEKRNKHGVTREKIAQMLERYEYQISIPIVMNSVVPPHKNTQRPPLQRRHRETILKNNRGHLLTEAKQRKKQKRNKKMKGNRTEIAKKMLGRAAHCPIPDDQDASESEEDDSEEENSKSLCTFSGGSEDPVTVCEEQPNGDDESLKDAGVVSRERFPVTVSEVSVMSNSALEKELPVESDRSLLIDVKPFSTENVTKKSFSDEETNQKHKENLCRSSFLKISNDKNSIQETEGVSEDYNMPLLSTENKLRSYQIICEPDMEAKLLSLNEEKEISLCYNSNVHDYVPDNNTEDKGVLKAEENSSNAWAFFSLNLPTEELQLGFDTQFSLSSWSEDKFVGEQRPKKVRKPKQTHMNSSTQLNCYQSNGGLVKENHQVTVTEETGNVINNGLLASPAGEVHFDSLVEARATFMQCSSEVNVPRNDSATITSKRKRYRRIVNLAPKFNLPRQIAGSTEAGKEVPIKDDVPQKSVLEVRQKSFLSKDCGEKCKQDRALQEYFAPYSGSEAAYSLPTLDEDALLHDISYTHLGQSSSMPKYSCRICVVSRTKEEQARTFKQQRVVDKKEDKNEQISSEVTNSQPDILSSVKVISEYPEDSSKQVASGGENVHEADDPEPAEASQLENYEDVNMKCSFLGLPLSLGFAFQLVQLFGSPGLPLESLLPDDYIVPLDWKVSKMIYLLWKTSVEEKQKTNGLQSGGALADDTISLEDKNQQENQDSSETLPKIELFQGGIEENIVTYTSTGCVDVVFH</sequence>
<dbReference type="KEGG" id="acun:113480839"/>
<dbReference type="RefSeq" id="XP_026705854.1">
    <property type="nucleotide sequence ID" value="XM_026850053.1"/>
</dbReference>
<proteinExistence type="predicted"/>
<feature type="region of interest" description="Disordered" evidence="1">
    <location>
        <begin position="611"/>
        <end position="637"/>
    </location>
</feature>
<feature type="region of interest" description="Disordered" evidence="1">
    <location>
        <begin position="664"/>
        <end position="721"/>
    </location>
</feature>